<keyword evidence="3" id="KW-1185">Reference proteome</keyword>
<proteinExistence type="predicted"/>
<dbReference type="AlphaFoldDB" id="A0A512DRZ5"/>
<evidence type="ECO:0000313" key="2">
    <source>
        <dbReference type="EMBL" id="GEO39261.1"/>
    </source>
</evidence>
<evidence type="ECO:0000313" key="3">
    <source>
        <dbReference type="Proteomes" id="UP000321523"/>
    </source>
</evidence>
<reference evidence="2 3" key="1">
    <citation type="submission" date="2019-07" db="EMBL/GenBank/DDBJ databases">
        <title>Whole genome shotgun sequence of Skermanella aerolata NBRC 106429.</title>
        <authorList>
            <person name="Hosoyama A."/>
            <person name="Uohara A."/>
            <person name="Ohji S."/>
            <person name="Ichikawa N."/>
        </authorList>
    </citation>
    <scope>NUCLEOTIDE SEQUENCE [LARGE SCALE GENOMIC DNA]</scope>
    <source>
        <strain evidence="2 3">NBRC 106429</strain>
    </source>
</reference>
<dbReference type="Pfam" id="PF13274">
    <property type="entry name" value="SocA_Panacea"/>
    <property type="match status" value="1"/>
</dbReference>
<protein>
    <recommendedName>
        <fullName evidence="1">Antitoxin SocA-like Panacea domain-containing protein</fullName>
    </recommendedName>
</protein>
<comment type="caution">
    <text evidence="2">The sequence shown here is derived from an EMBL/GenBank/DDBJ whole genome shotgun (WGS) entry which is preliminary data.</text>
</comment>
<accession>A0A512DRZ5</accession>
<feature type="domain" description="Antitoxin SocA-like Panacea" evidence="1">
    <location>
        <begin position="27"/>
        <end position="122"/>
    </location>
</feature>
<dbReference type="OrthoDB" id="9799173at2"/>
<dbReference type="Proteomes" id="UP000321523">
    <property type="component" value="Unassembled WGS sequence"/>
</dbReference>
<name>A0A512DRZ5_9PROT</name>
<organism evidence="2 3">
    <name type="scientific">Skermanella aerolata</name>
    <dbReference type="NCBI Taxonomy" id="393310"/>
    <lineage>
        <taxon>Bacteria</taxon>
        <taxon>Pseudomonadati</taxon>
        <taxon>Pseudomonadota</taxon>
        <taxon>Alphaproteobacteria</taxon>
        <taxon>Rhodospirillales</taxon>
        <taxon>Azospirillaceae</taxon>
        <taxon>Skermanella</taxon>
    </lineage>
</organism>
<dbReference type="EMBL" id="BJYZ01000015">
    <property type="protein sequence ID" value="GEO39261.1"/>
    <property type="molecule type" value="Genomic_DNA"/>
</dbReference>
<dbReference type="InterPro" id="IPR025272">
    <property type="entry name" value="SocA_Panacea"/>
</dbReference>
<gene>
    <name evidence="2" type="ORF">SAE02_34090</name>
</gene>
<evidence type="ECO:0000259" key="1">
    <source>
        <dbReference type="Pfam" id="PF13274"/>
    </source>
</evidence>
<sequence>MNVHIVADYMLSKGIKPNGELLSPLSIQKMLYFAQGWHLAIREDPLFFEEIRAWRHGPVIKDVYTRFRRYGERSIDASAMLSQPNAILSMPTRALIDEVWAMYGHYSAPSLVGLTHRDGPWKDARGDLAKDADSDLPISEDSMFTWFKREYQAALAPRDEPVTHDLTAEFDALRAA</sequence>
<dbReference type="RefSeq" id="WP_052831542.1">
    <property type="nucleotide sequence ID" value="NZ_BJYZ01000015.1"/>
</dbReference>